<gene>
    <name evidence="2" type="ORF">PDPUS_1_01430</name>
</gene>
<sequence>MANLSLVITLMIMVVVVSFNSFRLSMIIFAVSALAAGLGLLSVWVFQYPFGFTVIIALLGLIGLAINAAIVILSEFKADPAEI</sequence>
<keyword evidence="1" id="KW-1133">Transmembrane helix</keyword>
<dbReference type="Gene3D" id="1.20.1640.10">
    <property type="entry name" value="Multidrug efflux transporter AcrB transmembrane domain"/>
    <property type="match status" value="1"/>
</dbReference>
<feature type="transmembrane region" description="Helical" evidence="1">
    <location>
        <begin position="27"/>
        <end position="46"/>
    </location>
</feature>
<feature type="transmembrane region" description="Helical" evidence="1">
    <location>
        <begin position="6"/>
        <end position="22"/>
    </location>
</feature>
<evidence type="ECO:0000256" key="1">
    <source>
        <dbReference type="SAM" id="Phobius"/>
    </source>
</evidence>
<protein>
    <submittedName>
        <fullName evidence="2">Uncharacterized protein</fullName>
    </submittedName>
</protein>
<organism evidence="2 3">
    <name type="scientific">Photobacterium damsela subsp. piscicida</name>
    <name type="common">Pasteurella piscicida</name>
    <dbReference type="NCBI Taxonomy" id="38294"/>
    <lineage>
        <taxon>Bacteria</taxon>
        <taxon>Pseudomonadati</taxon>
        <taxon>Pseudomonadota</taxon>
        <taxon>Gammaproteobacteria</taxon>
        <taxon>Vibrionales</taxon>
        <taxon>Vibrionaceae</taxon>
        <taxon>Photobacterium</taxon>
    </lineage>
</organism>
<dbReference type="SUPFAM" id="SSF82866">
    <property type="entry name" value="Multidrug efflux transporter AcrB transmembrane domain"/>
    <property type="match status" value="1"/>
</dbReference>
<evidence type="ECO:0000313" key="3">
    <source>
        <dbReference type="Proteomes" id="UP000218676"/>
    </source>
</evidence>
<feature type="transmembrane region" description="Helical" evidence="1">
    <location>
        <begin position="52"/>
        <end position="73"/>
    </location>
</feature>
<proteinExistence type="predicted"/>
<name>A0AAD1FMH5_PHODP</name>
<keyword evidence="1" id="KW-0472">Membrane</keyword>
<evidence type="ECO:0000313" key="2">
    <source>
        <dbReference type="EMBL" id="BAX52804.1"/>
    </source>
</evidence>
<dbReference type="Proteomes" id="UP000218676">
    <property type="component" value="Chromosome 1"/>
</dbReference>
<reference evidence="3" key="1">
    <citation type="submission" date="2017-05" db="EMBL/GenBank/DDBJ databases">
        <title>Whole genome sequence of fish pathogenic bacteria, Photobacterium damselae subsp. piscicida, strain 91-197, isolated from hybrid striped bass (Morone sp.) in USA.</title>
        <authorList>
            <person name="Teru Y."/>
            <person name="Hikima J."/>
            <person name="Kono T."/>
            <person name="Sakai M."/>
            <person name="Takano T."/>
            <person name="Hawke J.P."/>
            <person name="Takeyama H."/>
            <person name="Aoki T."/>
        </authorList>
    </citation>
    <scope>NUCLEOTIDE SEQUENCE [LARGE SCALE GENOMIC DNA]</scope>
    <source>
        <strain evidence="3">91-197</strain>
    </source>
</reference>
<dbReference type="AlphaFoldDB" id="A0AAD1FMH5"/>
<dbReference type="EMBL" id="AP018045">
    <property type="protein sequence ID" value="BAX52804.1"/>
    <property type="molecule type" value="Genomic_DNA"/>
</dbReference>
<keyword evidence="1" id="KW-0812">Transmembrane</keyword>
<accession>A0AAD1FMH5</accession>